<dbReference type="Proteomes" id="UP000006821">
    <property type="component" value="Chromosome"/>
</dbReference>
<gene>
    <name evidence="1" type="ordered locus">MCA0219</name>
</gene>
<evidence type="ECO:0008006" key="3">
    <source>
        <dbReference type="Google" id="ProtNLM"/>
    </source>
</evidence>
<name>Q60C90_METCA</name>
<evidence type="ECO:0000313" key="2">
    <source>
        <dbReference type="Proteomes" id="UP000006821"/>
    </source>
</evidence>
<dbReference type="SMR" id="Q60C90"/>
<proteinExistence type="predicted"/>
<evidence type="ECO:0000313" key="1">
    <source>
        <dbReference type="EMBL" id="AAU90649.1"/>
    </source>
</evidence>
<reference evidence="1 2" key="1">
    <citation type="journal article" date="2004" name="PLoS Biol.">
        <title>Genomic insights into methanotrophy: the complete genome sequence of Methylococcus capsulatus (Bath).</title>
        <authorList>
            <person name="Ward N.L."/>
            <person name="Larsen O."/>
            <person name="Sakwa J."/>
            <person name="Bruseth L."/>
            <person name="Khouri H.M."/>
            <person name="Durkin A.S."/>
            <person name="Dimitrov G."/>
            <person name="Jiang L."/>
            <person name="Scanlan D."/>
            <person name="Kang K.H."/>
            <person name="Lewis M.R."/>
            <person name="Nelson K.E."/>
            <person name="Methe B.A."/>
            <person name="Wu M."/>
            <person name="Heidelberg J.F."/>
            <person name="Paulsen I.T."/>
            <person name="Fouts D.E."/>
            <person name="Ravel J."/>
            <person name="Tettelin H."/>
            <person name="Ren Q."/>
            <person name="Read T.D."/>
            <person name="DeBoy R.T."/>
            <person name="Seshadri R."/>
            <person name="Salzberg S.L."/>
            <person name="Jensen H.B."/>
            <person name="Birkeland N.K."/>
            <person name="Nelson W.C."/>
            <person name="Dodson R.J."/>
            <person name="Grindhaug S.H."/>
            <person name="Holt I.E."/>
            <person name="Eidhammer I."/>
            <person name="Jonasen I."/>
            <person name="Vanaken S."/>
            <person name="Utterback T.R."/>
            <person name="Feldblyum T.V."/>
            <person name="Fraser C.M."/>
            <person name="Lillehaug J.R."/>
            <person name="Eisen J.A."/>
        </authorList>
    </citation>
    <scope>NUCLEOTIDE SEQUENCE [LARGE SCALE GENOMIC DNA]</scope>
    <source>
        <strain evidence="2">ATCC 33009 / NCIMB 11132 / Bath</strain>
    </source>
</reference>
<protein>
    <recommendedName>
        <fullName evidence="3">YkgJ family cysteine cluster protein</fullName>
    </recommendedName>
</protein>
<dbReference type="EMBL" id="AE017282">
    <property type="protein sequence ID" value="AAU90649.1"/>
    <property type="molecule type" value="Genomic_DNA"/>
</dbReference>
<dbReference type="eggNOG" id="COG0727">
    <property type="taxonomic scope" value="Bacteria"/>
</dbReference>
<organism evidence="1 2">
    <name type="scientific">Methylococcus capsulatus (strain ATCC 33009 / NCIMB 11132 / Bath)</name>
    <dbReference type="NCBI Taxonomy" id="243233"/>
    <lineage>
        <taxon>Bacteria</taxon>
        <taxon>Pseudomonadati</taxon>
        <taxon>Pseudomonadota</taxon>
        <taxon>Gammaproteobacteria</taxon>
        <taxon>Methylococcales</taxon>
        <taxon>Methylococcaceae</taxon>
        <taxon>Methylococcus</taxon>
    </lineage>
</organism>
<accession>Q60C90</accession>
<sequence>MVINRQSGYHGQTATTFCGADPEMAGHDGGDSGPLSFFKAQHRAFAETLKTRQGSGGLVDGLLLQAWDSFDRNVDIQAEGQPPLACHKGCATCCTLRVTATAPEVLMIDRYVRWSDGRFKSIGIDLPARIADADAQTRGLDEAQRVALRLRCPYIQNGICLIYQVRPLACRGHASYDVHACVEAAAGRAGEIPYSEPHRVVRSLVQNALQSSLRDAGLAFRLYELNHAVCIALRNEDCCREWLSGTDVFAPAAVTEVAADEMARVYDAIRAS</sequence>
<dbReference type="AlphaFoldDB" id="Q60C90"/>
<dbReference type="HOGENOM" id="CLU_100182_0_0_6"/>
<dbReference type="KEGG" id="mca:MCA0219"/>
<dbReference type="STRING" id="243233.MCA0219"/>